<dbReference type="Pfam" id="PF08281">
    <property type="entry name" value="Sigma70_r4_2"/>
    <property type="match status" value="1"/>
</dbReference>
<dbReference type="InterPro" id="IPR014325">
    <property type="entry name" value="RNA_pol_sigma-E_actinobac"/>
</dbReference>
<dbReference type="Proteomes" id="UP000612585">
    <property type="component" value="Unassembled WGS sequence"/>
</dbReference>
<gene>
    <name evidence="8" type="ORF">Vau01_003010</name>
</gene>
<dbReference type="GO" id="GO:0003677">
    <property type="term" value="F:DNA binding"/>
    <property type="evidence" value="ECO:0007669"/>
    <property type="project" value="UniProtKB-KW"/>
</dbReference>
<feature type="domain" description="RNA polymerase sigma factor 70 region 4 type 2" evidence="7">
    <location>
        <begin position="106"/>
        <end position="157"/>
    </location>
</feature>
<dbReference type="PANTHER" id="PTHR43133">
    <property type="entry name" value="RNA POLYMERASE ECF-TYPE SIGMA FACTO"/>
    <property type="match status" value="1"/>
</dbReference>
<organism evidence="8 9">
    <name type="scientific">Virgisporangium aurantiacum</name>
    <dbReference type="NCBI Taxonomy" id="175570"/>
    <lineage>
        <taxon>Bacteria</taxon>
        <taxon>Bacillati</taxon>
        <taxon>Actinomycetota</taxon>
        <taxon>Actinomycetes</taxon>
        <taxon>Micromonosporales</taxon>
        <taxon>Micromonosporaceae</taxon>
        <taxon>Virgisporangium</taxon>
    </lineage>
</organism>
<dbReference type="InterPro" id="IPR013324">
    <property type="entry name" value="RNA_pol_sigma_r3/r4-like"/>
</dbReference>
<keyword evidence="9" id="KW-1185">Reference proteome</keyword>
<evidence type="ECO:0000256" key="3">
    <source>
        <dbReference type="ARBA" id="ARBA00023082"/>
    </source>
</evidence>
<dbReference type="NCBIfam" id="TIGR02937">
    <property type="entry name" value="sigma70-ECF"/>
    <property type="match status" value="1"/>
</dbReference>
<reference evidence="8" key="1">
    <citation type="submission" date="2021-01" db="EMBL/GenBank/DDBJ databases">
        <title>Whole genome shotgun sequence of Virgisporangium aurantiacum NBRC 16421.</title>
        <authorList>
            <person name="Komaki H."/>
            <person name="Tamura T."/>
        </authorList>
    </citation>
    <scope>NUCLEOTIDE SEQUENCE</scope>
    <source>
        <strain evidence="8">NBRC 16421</strain>
    </source>
</reference>
<name>A0A8J3YZX2_9ACTN</name>
<dbReference type="InterPro" id="IPR013325">
    <property type="entry name" value="RNA_pol_sigma_r2"/>
</dbReference>
<dbReference type="CDD" id="cd06171">
    <property type="entry name" value="Sigma70_r4"/>
    <property type="match status" value="1"/>
</dbReference>
<dbReference type="GO" id="GO:0006352">
    <property type="term" value="P:DNA-templated transcription initiation"/>
    <property type="evidence" value="ECO:0007669"/>
    <property type="project" value="InterPro"/>
</dbReference>
<dbReference type="InterPro" id="IPR014284">
    <property type="entry name" value="RNA_pol_sigma-70_dom"/>
</dbReference>
<dbReference type="SUPFAM" id="SSF88946">
    <property type="entry name" value="Sigma2 domain of RNA polymerase sigma factors"/>
    <property type="match status" value="1"/>
</dbReference>
<evidence type="ECO:0000256" key="4">
    <source>
        <dbReference type="ARBA" id="ARBA00023125"/>
    </source>
</evidence>
<evidence type="ECO:0000256" key="5">
    <source>
        <dbReference type="ARBA" id="ARBA00023163"/>
    </source>
</evidence>
<dbReference type="Gene3D" id="1.10.10.10">
    <property type="entry name" value="Winged helix-like DNA-binding domain superfamily/Winged helix DNA-binding domain"/>
    <property type="match status" value="1"/>
</dbReference>
<keyword evidence="5" id="KW-0804">Transcription</keyword>
<dbReference type="Pfam" id="PF04542">
    <property type="entry name" value="Sigma70_r2"/>
    <property type="match status" value="1"/>
</dbReference>
<sequence>MGTDPDGDYVEYVSARLPSLQHSAYLLCGGDRHTADDIVQATIEALYVHWNRARRADNLDAYVQRMLARKFVDSKRRGWAARVRLMWPAPEPAPPPDDPDRADDRDAVLHALRRLPPGQRAVLVLRYLCDQSIEDTARALGCSTGTVKSQTARALAAVRPLLEPALTRDLGGKS</sequence>
<protein>
    <submittedName>
        <fullName evidence="8">RNA polymerase sigma24 factor</fullName>
    </submittedName>
</protein>
<keyword evidence="4" id="KW-0238">DNA-binding</keyword>
<accession>A0A8J3YZX2</accession>
<comment type="caution">
    <text evidence="8">The sequence shown here is derived from an EMBL/GenBank/DDBJ whole genome shotgun (WGS) entry which is preliminary data.</text>
</comment>
<dbReference type="EMBL" id="BOPG01000003">
    <property type="protein sequence ID" value="GIJ52785.1"/>
    <property type="molecule type" value="Genomic_DNA"/>
</dbReference>
<evidence type="ECO:0000259" key="6">
    <source>
        <dbReference type="Pfam" id="PF04542"/>
    </source>
</evidence>
<comment type="similarity">
    <text evidence="1">Belongs to the sigma-70 factor family. ECF subfamily.</text>
</comment>
<dbReference type="AlphaFoldDB" id="A0A8J3YZX2"/>
<dbReference type="NCBIfam" id="TIGR02983">
    <property type="entry name" value="SigE-fam_strep"/>
    <property type="match status" value="1"/>
</dbReference>
<dbReference type="SUPFAM" id="SSF88659">
    <property type="entry name" value="Sigma3 and sigma4 domains of RNA polymerase sigma factors"/>
    <property type="match status" value="1"/>
</dbReference>
<evidence type="ECO:0000259" key="7">
    <source>
        <dbReference type="Pfam" id="PF08281"/>
    </source>
</evidence>
<keyword evidence="3" id="KW-0731">Sigma factor</keyword>
<dbReference type="GO" id="GO:0016987">
    <property type="term" value="F:sigma factor activity"/>
    <property type="evidence" value="ECO:0007669"/>
    <property type="project" value="UniProtKB-KW"/>
</dbReference>
<evidence type="ECO:0000256" key="2">
    <source>
        <dbReference type="ARBA" id="ARBA00023015"/>
    </source>
</evidence>
<dbReference type="InterPro" id="IPR036388">
    <property type="entry name" value="WH-like_DNA-bd_sf"/>
</dbReference>
<evidence type="ECO:0000313" key="8">
    <source>
        <dbReference type="EMBL" id="GIJ52785.1"/>
    </source>
</evidence>
<dbReference type="Gene3D" id="1.10.1740.10">
    <property type="match status" value="1"/>
</dbReference>
<dbReference type="RefSeq" id="WP_203986168.1">
    <property type="nucleotide sequence ID" value="NZ_BOPG01000003.1"/>
</dbReference>
<dbReference type="InterPro" id="IPR013249">
    <property type="entry name" value="RNA_pol_sigma70_r4_t2"/>
</dbReference>
<keyword evidence="2" id="KW-0805">Transcription regulation</keyword>
<dbReference type="InterPro" id="IPR039425">
    <property type="entry name" value="RNA_pol_sigma-70-like"/>
</dbReference>
<evidence type="ECO:0000313" key="9">
    <source>
        <dbReference type="Proteomes" id="UP000612585"/>
    </source>
</evidence>
<dbReference type="InterPro" id="IPR007627">
    <property type="entry name" value="RNA_pol_sigma70_r2"/>
</dbReference>
<evidence type="ECO:0000256" key="1">
    <source>
        <dbReference type="ARBA" id="ARBA00010641"/>
    </source>
</evidence>
<dbReference type="PANTHER" id="PTHR43133:SF50">
    <property type="entry name" value="ECF RNA POLYMERASE SIGMA FACTOR SIGM"/>
    <property type="match status" value="1"/>
</dbReference>
<proteinExistence type="inferred from homology"/>
<feature type="domain" description="RNA polymerase sigma-70 region 2" evidence="6">
    <location>
        <begin position="17"/>
        <end position="79"/>
    </location>
</feature>